<name>A0ABY3RP55_9MICO</name>
<dbReference type="Proteomes" id="UP001199642">
    <property type="component" value="Chromosome"/>
</dbReference>
<evidence type="ECO:0000313" key="1">
    <source>
        <dbReference type="EMBL" id="UGS24970.1"/>
    </source>
</evidence>
<evidence type="ECO:0000313" key="2">
    <source>
        <dbReference type="Proteomes" id="UP001199642"/>
    </source>
</evidence>
<dbReference type="RefSeq" id="WP_231818845.1">
    <property type="nucleotide sequence ID" value="NZ_CP082781.1"/>
</dbReference>
<dbReference type="EMBL" id="CP082781">
    <property type="protein sequence ID" value="UGS24970.1"/>
    <property type="molecule type" value="Genomic_DNA"/>
</dbReference>
<gene>
    <name evidence="1" type="ORF">K8F61_09620</name>
</gene>
<dbReference type="SUPFAM" id="SSF88659">
    <property type="entry name" value="Sigma3 and sigma4 domains of RNA polymerase sigma factors"/>
    <property type="match status" value="1"/>
</dbReference>
<accession>A0ABY3RP55</accession>
<dbReference type="SUPFAM" id="SSF88946">
    <property type="entry name" value="Sigma2 domain of RNA polymerase sigma factors"/>
    <property type="match status" value="1"/>
</dbReference>
<sequence>MNRQGRGKDMSANADLALDARQATRALTGEPVRAQHDGIDALHENWHILVRRARYIARGLVDADDLLAGAVAATWEKWLKGTGPTDNALAYVTQAMRNRLLDELKSPRHAVLPIDDLTVDLTYDDDRSRVDQHREYADIQAAVRRLPVDQRRVLMDVVVNGRKPRDLEAEYRQPAPAISTVAYRAKKALRSELFLHMIRSECDSNECARAQTRVARDLWKSASLGESCPQVSQLWQCPRCAKGLHRYLDISQRVAA</sequence>
<dbReference type="InterPro" id="IPR013325">
    <property type="entry name" value="RNA_pol_sigma_r2"/>
</dbReference>
<proteinExistence type="predicted"/>
<keyword evidence="2" id="KW-1185">Reference proteome</keyword>
<protein>
    <submittedName>
        <fullName evidence="1">Sigma-70 family RNA polymerase sigma factor</fullName>
    </submittedName>
</protein>
<reference evidence="1 2" key="1">
    <citation type="submission" date="2023-01" db="EMBL/GenBank/DDBJ databases">
        <title>Characterization of estradiol degrading bacteria Microbacterium sp. MZT7 and reveal degrading genes through genome analysis.</title>
        <authorList>
            <person name="Hao P."/>
            <person name="Gao Y."/>
        </authorList>
    </citation>
    <scope>NUCLEOTIDE SEQUENCE [LARGE SCALE GENOMIC DNA]</scope>
    <source>
        <strain evidence="1 2">MZT7</strain>
    </source>
</reference>
<dbReference type="InterPro" id="IPR013324">
    <property type="entry name" value="RNA_pol_sigma_r3/r4-like"/>
</dbReference>
<organism evidence="1 2">
    <name type="scientific">Microbacterium resistens</name>
    <dbReference type="NCBI Taxonomy" id="156977"/>
    <lineage>
        <taxon>Bacteria</taxon>
        <taxon>Bacillati</taxon>
        <taxon>Actinomycetota</taxon>
        <taxon>Actinomycetes</taxon>
        <taxon>Micrococcales</taxon>
        <taxon>Microbacteriaceae</taxon>
        <taxon>Microbacterium</taxon>
    </lineage>
</organism>